<feature type="compositionally biased region" description="Polar residues" evidence="6">
    <location>
        <begin position="106"/>
        <end position="115"/>
    </location>
</feature>
<feature type="region of interest" description="Disordered" evidence="6">
    <location>
        <begin position="325"/>
        <end position="348"/>
    </location>
</feature>
<dbReference type="GO" id="GO:0005634">
    <property type="term" value="C:nucleus"/>
    <property type="evidence" value="ECO:0007669"/>
    <property type="project" value="UniProtKB-SubCell"/>
</dbReference>
<accession>A0A4S4M125</accession>
<evidence type="ECO:0000256" key="5">
    <source>
        <dbReference type="ARBA" id="ARBA00023242"/>
    </source>
</evidence>
<evidence type="ECO:0000256" key="4">
    <source>
        <dbReference type="ARBA" id="ARBA00022833"/>
    </source>
</evidence>
<feature type="region of interest" description="Disordered" evidence="6">
    <location>
        <begin position="134"/>
        <end position="163"/>
    </location>
</feature>
<evidence type="ECO:0000256" key="6">
    <source>
        <dbReference type="SAM" id="MobiDB-lite"/>
    </source>
</evidence>
<dbReference type="OrthoDB" id="2677917at2759"/>
<gene>
    <name evidence="7" type="ORF">EUX98_g9027</name>
</gene>
<keyword evidence="3" id="KW-0863">Zinc-finger</keyword>
<evidence type="ECO:0000313" key="7">
    <source>
        <dbReference type="EMBL" id="THH18008.1"/>
    </source>
</evidence>
<keyword evidence="8" id="KW-1185">Reference proteome</keyword>
<comment type="caution">
    <text evidence="7">The sequence shown here is derived from an EMBL/GenBank/DDBJ whole genome shotgun (WGS) entry which is preliminary data.</text>
</comment>
<dbReference type="InterPro" id="IPR012337">
    <property type="entry name" value="RNaseH-like_sf"/>
</dbReference>
<dbReference type="GO" id="GO:0008270">
    <property type="term" value="F:zinc ion binding"/>
    <property type="evidence" value="ECO:0007669"/>
    <property type="project" value="UniProtKB-KW"/>
</dbReference>
<keyword evidence="2" id="KW-0479">Metal-binding</keyword>
<evidence type="ECO:0008006" key="9">
    <source>
        <dbReference type="Google" id="ProtNLM"/>
    </source>
</evidence>
<dbReference type="PANTHER" id="PTHR46481:SF10">
    <property type="entry name" value="ZINC FINGER BED DOMAIN-CONTAINING PROTEIN 39"/>
    <property type="match status" value="1"/>
</dbReference>
<name>A0A4S4M125_9APHY</name>
<dbReference type="PANTHER" id="PTHR46481">
    <property type="entry name" value="ZINC FINGER BED DOMAIN-CONTAINING PROTEIN 4"/>
    <property type="match status" value="1"/>
</dbReference>
<evidence type="ECO:0000313" key="8">
    <source>
        <dbReference type="Proteomes" id="UP000308730"/>
    </source>
</evidence>
<keyword evidence="5" id="KW-0539">Nucleus</keyword>
<dbReference type="EMBL" id="SGPM01000616">
    <property type="protein sequence ID" value="THH18008.1"/>
    <property type="molecule type" value="Genomic_DNA"/>
</dbReference>
<dbReference type="InterPro" id="IPR052035">
    <property type="entry name" value="ZnF_BED_domain_contain"/>
</dbReference>
<feature type="region of interest" description="Disordered" evidence="6">
    <location>
        <begin position="33"/>
        <end position="117"/>
    </location>
</feature>
<keyword evidence="4" id="KW-0862">Zinc</keyword>
<feature type="compositionally biased region" description="Acidic residues" evidence="6">
    <location>
        <begin position="332"/>
        <end position="348"/>
    </location>
</feature>
<organism evidence="7 8">
    <name type="scientific">Antrodiella citrinella</name>
    <dbReference type="NCBI Taxonomy" id="2447956"/>
    <lineage>
        <taxon>Eukaryota</taxon>
        <taxon>Fungi</taxon>
        <taxon>Dikarya</taxon>
        <taxon>Basidiomycota</taxon>
        <taxon>Agaricomycotina</taxon>
        <taxon>Agaricomycetes</taxon>
        <taxon>Polyporales</taxon>
        <taxon>Steccherinaceae</taxon>
        <taxon>Antrodiella</taxon>
    </lineage>
</organism>
<evidence type="ECO:0000256" key="1">
    <source>
        <dbReference type="ARBA" id="ARBA00004123"/>
    </source>
</evidence>
<evidence type="ECO:0000256" key="2">
    <source>
        <dbReference type="ARBA" id="ARBA00022723"/>
    </source>
</evidence>
<proteinExistence type="predicted"/>
<reference evidence="7 8" key="1">
    <citation type="submission" date="2019-02" db="EMBL/GenBank/DDBJ databases">
        <title>Genome sequencing of the rare red list fungi Antrodiella citrinella (Flaviporus citrinellus).</title>
        <authorList>
            <person name="Buettner E."/>
            <person name="Kellner H."/>
        </authorList>
    </citation>
    <scope>NUCLEOTIDE SEQUENCE [LARGE SCALE GENOMIC DNA]</scope>
    <source>
        <strain evidence="7 8">DSM 108506</strain>
    </source>
</reference>
<feature type="compositionally biased region" description="Low complexity" evidence="6">
    <location>
        <begin position="33"/>
        <end position="56"/>
    </location>
</feature>
<dbReference type="AlphaFoldDB" id="A0A4S4M125"/>
<comment type="subcellular location">
    <subcellularLocation>
        <location evidence="1">Nucleus</location>
    </subcellularLocation>
</comment>
<sequence length="457" mass="49813">MSKRIPHLTARAQQSGLPFSFATARLTATATANNTSATENSAGPSAASITAAATASNRQPPTASNMVAPPQPAGLSRTTSTTSVSSAVLTTASSVASQAPARALSRSDTLESSAPSAIEISDDDDNIVCLSKSTTVSGRKRKRARRTRVESGDEESPEQQLERISKDWTSPVYGFFSPTVLILEIDGRRALKFKCEGKGCGSMIIRYLDTSDASSTGNLRRHIKGCKPSGEVMQRTVLDFGIATKVLTFTGDNATNNDTLCEEWHHRNAHFLGEESRIRCILHTESLAARIIIKQFDVLPGSSTIDQNNTEKVLRELAEGLEVPLVNAGLDNESEDEDDEDDDELKDDAEGSFDERATMSVGEHLQHEADVRPMRMVLVKLRKVAYTILNSPTKYGPAWRKICSDLKLPERMMPRNVATRWNSTFLMLKFAVDAPDGLLNAEVTHPTMGVLQEEDTT</sequence>
<evidence type="ECO:0000256" key="3">
    <source>
        <dbReference type="ARBA" id="ARBA00022771"/>
    </source>
</evidence>
<dbReference type="SUPFAM" id="SSF53098">
    <property type="entry name" value="Ribonuclease H-like"/>
    <property type="match status" value="1"/>
</dbReference>
<protein>
    <recommendedName>
        <fullName evidence="9">BED-type domain-containing protein</fullName>
    </recommendedName>
</protein>
<feature type="compositionally biased region" description="Low complexity" evidence="6">
    <location>
        <begin position="78"/>
        <end position="97"/>
    </location>
</feature>
<dbReference type="Proteomes" id="UP000308730">
    <property type="component" value="Unassembled WGS sequence"/>
</dbReference>